<organism evidence="1 2">
    <name type="scientific">Arenibacter nanhaiticus</name>
    <dbReference type="NCBI Taxonomy" id="558155"/>
    <lineage>
        <taxon>Bacteria</taxon>
        <taxon>Pseudomonadati</taxon>
        <taxon>Bacteroidota</taxon>
        <taxon>Flavobacteriia</taxon>
        <taxon>Flavobacteriales</taxon>
        <taxon>Flavobacteriaceae</taxon>
        <taxon>Arenibacter</taxon>
    </lineage>
</organism>
<evidence type="ECO:0000313" key="2">
    <source>
        <dbReference type="Proteomes" id="UP000184231"/>
    </source>
</evidence>
<reference evidence="1 2" key="1">
    <citation type="submission" date="2016-11" db="EMBL/GenBank/DDBJ databases">
        <authorList>
            <person name="Jaros S."/>
            <person name="Januszkiewicz K."/>
            <person name="Wedrychowicz H."/>
        </authorList>
    </citation>
    <scope>NUCLEOTIDE SEQUENCE [LARGE SCALE GENOMIC DNA]</scope>
    <source>
        <strain evidence="1 2">CGMCC 1.8863</strain>
    </source>
</reference>
<proteinExistence type="predicted"/>
<sequence>MLNVWDSNGIYFMIGYKDNIQIKTLKDLRVPENRHQHIPKDEIIELTGNKIKNEFPRKLCRLALWNDKNQQTIEIIFNRISLQHKKYR</sequence>
<dbReference type="AlphaFoldDB" id="A0A1M6MKE7"/>
<dbReference type="OrthoDB" id="7327264at2"/>
<keyword evidence="2" id="KW-1185">Reference proteome</keyword>
<gene>
    <name evidence="1" type="ORF">SAMN04487911_14315</name>
</gene>
<name>A0A1M6MKE7_9FLAO</name>
<dbReference type="EMBL" id="FQYX01000043">
    <property type="protein sequence ID" value="SHJ83866.1"/>
    <property type="molecule type" value="Genomic_DNA"/>
</dbReference>
<protein>
    <submittedName>
        <fullName evidence="1">Uncharacterized protein</fullName>
    </submittedName>
</protein>
<evidence type="ECO:0000313" key="1">
    <source>
        <dbReference type="EMBL" id="SHJ83866.1"/>
    </source>
</evidence>
<accession>A0A1M6MKE7</accession>
<dbReference type="Proteomes" id="UP000184231">
    <property type="component" value="Unassembled WGS sequence"/>
</dbReference>
<dbReference type="RefSeq" id="WP_072765899.1">
    <property type="nucleotide sequence ID" value="NZ_FQYX01000043.1"/>
</dbReference>